<comment type="caution">
    <text evidence="2">The sequence shown here is derived from an EMBL/GenBank/DDBJ whole genome shotgun (WGS) entry which is preliminary data.</text>
</comment>
<evidence type="ECO:0000313" key="2">
    <source>
        <dbReference type="EMBL" id="KAL0633147.1"/>
    </source>
</evidence>
<keyword evidence="1" id="KW-1133">Transmembrane helix</keyword>
<protein>
    <submittedName>
        <fullName evidence="2">Uncharacterized protein</fullName>
    </submittedName>
</protein>
<reference evidence="2 3" key="1">
    <citation type="submission" date="2024-02" db="EMBL/GenBank/DDBJ databases">
        <title>Discinaceae phylogenomics.</title>
        <authorList>
            <person name="Dirks A.C."/>
            <person name="James T.Y."/>
        </authorList>
    </citation>
    <scope>NUCLEOTIDE SEQUENCE [LARGE SCALE GENOMIC DNA]</scope>
    <source>
        <strain evidence="2 3">ACD0624</strain>
    </source>
</reference>
<accession>A0ABR3GBR9</accession>
<dbReference type="Proteomes" id="UP001447188">
    <property type="component" value="Unassembled WGS sequence"/>
</dbReference>
<name>A0ABR3GBR9_9PEZI</name>
<dbReference type="EMBL" id="JBBBZM010000136">
    <property type="protein sequence ID" value="KAL0633147.1"/>
    <property type="molecule type" value="Genomic_DNA"/>
</dbReference>
<keyword evidence="1" id="KW-0472">Membrane</keyword>
<feature type="transmembrane region" description="Helical" evidence="1">
    <location>
        <begin position="115"/>
        <end position="140"/>
    </location>
</feature>
<feature type="transmembrane region" description="Helical" evidence="1">
    <location>
        <begin position="91"/>
        <end position="109"/>
    </location>
</feature>
<evidence type="ECO:0000313" key="3">
    <source>
        <dbReference type="Proteomes" id="UP001447188"/>
    </source>
</evidence>
<sequence length="175" mass="19530">MSSPPDYDAENMPLIAEISDNDDAQMCKQLLRWLDENNLGNQDLISISALRDGLIKSASKLKANKTSNFGHDKKCHKHNITILELIQNFKTYLVGIFLTLVISAIQLIFLFKAPFIGIALSLSIHAALVVLFLLLATYWWGRRGPSVGGEYLEVVGQYLKVPKATAARANMEYYA</sequence>
<keyword evidence="1" id="KW-0812">Transmembrane</keyword>
<proteinExistence type="predicted"/>
<gene>
    <name evidence="2" type="ORF">Q9L58_007988</name>
</gene>
<keyword evidence="3" id="KW-1185">Reference proteome</keyword>
<evidence type="ECO:0000256" key="1">
    <source>
        <dbReference type="SAM" id="Phobius"/>
    </source>
</evidence>
<organism evidence="2 3">
    <name type="scientific">Discina gigas</name>
    <dbReference type="NCBI Taxonomy" id="1032678"/>
    <lineage>
        <taxon>Eukaryota</taxon>
        <taxon>Fungi</taxon>
        <taxon>Dikarya</taxon>
        <taxon>Ascomycota</taxon>
        <taxon>Pezizomycotina</taxon>
        <taxon>Pezizomycetes</taxon>
        <taxon>Pezizales</taxon>
        <taxon>Discinaceae</taxon>
        <taxon>Discina</taxon>
    </lineage>
</organism>